<comment type="pathway">
    <text evidence="2 13">Glycolipid biosynthesis; lipid IV(A) biosynthesis; lipid IV(A) from (3R)-3-hydroxytetradecanoyl-[acyl-carrier-protein] and UDP-N-acetyl-alpha-D-glucosamine: step 6/6.</text>
</comment>
<dbReference type="Proteomes" id="UP000215244">
    <property type="component" value="Chromosome"/>
</dbReference>
<gene>
    <name evidence="13 14" type="primary">lpxK</name>
    <name evidence="14" type="ORF">CJ263_14005</name>
</gene>
<evidence type="ECO:0000256" key="2">
    <source>
        <dbReference type="ARBA" id="ARBA00004870"/>
    </source>
</evidence>
<reference evidence="14 15" key="1">
    <citation type="submission" date="2017-08" db="EMBL/GenBank/DDBJ databases">
        <title>The complete genome sequence of Maribacter sp. B1, isolated from deep-sea sediment.</title>
        <authorList>
            <person name="Wu Y.-H."/>
            <person name="Cheng H."/>
            <person name="Xu X.-W."/>
        </authorList>
    </citation>
    <scope>NUCLEOTIDE SEQUENCE [LARGE SCALE GENOMIC DNA]</scope>
    <source>
        <strain evidence="14 15">B1</strain>
    </source>
</reference>
<keyword evidence="15" id="KW-1185">Reference proteome</keyword>
<name>A0A223V8C4_9FLAO</name>
<protein>
    <recommendedName>
        <fullName evidence="4 13">Tetraacyldisaccharide 4'-kinase</fullName>
        <ecNumber evidence="3 13">2.7.1.130</ecNumber>
    </recommendedName>
    <alternativeName>
        <fullName evidence="12 13">Lipid A 4'-kinase</fullName>
    </alternativeName>
</protein>
<proteinExistence type="inferred from homology"/>
<evidence type="ECO:0000313" key="15">
    <source>
        <dbReference type="Proteomes" id="UP000215244"/>
    </source>
</evidence>
<comment type="function">
    <text evidence="1 13">Transfers the gamma-phosphate of ATP to the 4'-position of a tetraacyldisaccharide 1-phosphate intermediate (termed DS-1-P) to form tetraacyldisaccharide 1,4'-bis-phosphate (lipid IVA).</text>
</comment>
<dbReference type="SUPFAM" id="SSF52540">
    <property type="entry name" value="P-loop containing nucleoside triphosphate hydrolases"/>
    <property type="match status" value="1"/>
</dbReference>
<evidence type="ECO:0000256" key="12">
    <source>
        <dbReference type="ARBA" id="ARBA00029757"/>
    </source>
</evidence>
<comment type="catalytic activity">
    <reaction evidence="13">
        <text>a lipid A disaccharide + ATP = a lipid IVA + ADP + H(+)</text>
        <dbReference type="Rhea" id="RHEA:67840"/>
        <dbReference type="ChEBI" id="CHEBI:15378"/>
        <dbReference type="ChEBI" id="CHEBI:30616"/>
        <dbReference type="ChEBI" id="CHEBI:176343"/>
        <dbReference type="ChEBI" id="CHEBI:176425"/>
        <dbReference type="ChEBI" id="CHEBI:456216"/>
        <dbReference type="EC" id="2.7.1.130"/>
    </reaction>
</comment>
<dbReference type="UniPathway" id="UPA00359">
    <property type="reaction ID" value="UER00482"/>
</dbReference>
<evidence type="ECO:0000256" key="13">
    <source>
        <dbReference type="HAMAP-Rule" id="MF_00409"/>
    </source>
</evidence>
<keyword evidence="6 13" id="KW-0441">Lipid A biosynthesis</keyword>
<evidence type="ECO:0000256" key="10">
    <source>
        <dbReference type="ARBA" id="ARBA00022840"/>
    </source>
</evidence>
<dbReference type="GO" id="GO:0009029">
    <property type="term" value="F:lipid-A 4'-kinase activity"/>
    <property type="evidence" value="ECO:0007669"/>
    <property type="project" value="UniProtKB-UniRule"/>
</dbReference>
<dbReference type="AlphaFoldDB" id="A0A223V8C4"/>
<keyword evidence="7 13" id="KW-0808">Transferase</keyword>
<dbReference type="InterPro" id="IPR003758">
    <property type="entry name" value="LpxK"/>
</dbReference>
<dbReference type="NCBIfam" id="TIGR00682">
    <property type="entry name" value="lpxK"/>
    <property type="match status" value="1"/>
</dbReference>
<dbReference type="PANTHER" id="PTHR42724:SF1">
    <property type="entry name" value="TETRAACYLDISACCHARIDE 4'-KINASE, MITOCHONDRIAL-RELATED"/>
    <property type="match status" value="1"/>
</dbReference>
<organism evidence="14 15">
    <name type="scientific">Maribacter cobaltidurans</name>
    <dbReference type="NCBI Taxonomy" id="1178778"/>
    <lineage>
        <taxon>Bacteria</taxon>
        <taxon>Pseudomonadati</taxon>
        <taxon>Bacteroidota</taxon>
        <taxon>Flavobacteriia</taxon>
        <taxon>Flavobacteriales</taxon>
        <taxon>Flavobacteriaceae</taxon>
        <taxon>Maribacter</taxon>
    </lineage>
</organism>
<evidence type="ECO:0000256" key="3">
    <source>
        <dbReference type="ARBA" id="ARBA00012071"/>
    </source>
</evidence>
<accession>A0A223V8C4</accession>
<dbReference type="HAMAP" id="MF_00409">
    <property type="entry name" value="LpxK"/>
    <property type="match status" value="1"/>
</dbReference>
<evidence type="ECO:0000256" key="9">
    <source>
        <dbReference type="ARBA" id="ARBA00022777"/>
    </source>
</evidence>
<dbReference type="RefSeq" id="WP_094997849.1">
    <property type="nucleotide sequence ID" value="NZ_BMJL01000004.1"/>
</dbReference>
<evidence type="ECO:0000256" key="5">
    <source>
        <dbReference type="ARBA" id="ARBA00022516"/>
    </source>
</evidence>
<comment type="similarity">
    <text evidence="13">Belongs to the LpxK family.</text>
</comment>
<dbReference type="GO" id="GO:0009245">
    <property type="term" value="P:lipid A biosynthetic process"/>
    <property type="evidence" value="ECO:0007669"/>
    <property type="project" value="UniProtKB-UniRule"/>
</dbReference>
<sequence>MQLLRKLLFPFSLLYGAVVHIRNFLYDRNILISKKFDVTTICIGNLSVGGTGKTPMTEFLIELLQPHYKIAVLSRGYRRKSAGFVLANESTTVEELGDEPFQIHQKFKDTTVAVDANRREGIKKLSEQVSPNLILLDDAYQHRKVKPDFSLLLTSFGDLYVDDWYLPTGNLRDSKKAAGRAHVIIVTKCPQGLSEDDQERIKKKLKPKKHQKVLFSYLEYDNMVHGHLHQLEVEELKGRKITLVTGIANPVPLVNHLKNMGLDLDHLAFGDHHFFSEREVETLKKKEIIVTTEKDYVRLGKGIPNLYYLQVKHRFMDDGKQMISEALQEIMKGKS</sequence>
<evidence type="ECO:0000256" key="7">
    <source>
        <dbReference type="ARBA" id="ARBA00022679"/>
    </source>
</evidence>
<keyword evidence="11 13" id="KW-0443">Lipid metabolism</keyword>
<evidence type="ECO:0000256" key="11">
    <source>
        <dbReference type="ARBA" id="ARBA00023098"/>
    </source>
</evidence>
<dbReference type="OrthoDB" id="9766423at2"/>
<keyword evidence="9 13" id="KW-0418">Kinase</keyword>
<keyword evidence="5 13" id="KW-0444">Lipid biosynthesis</keyword>
<evidence type="ECO:0000256" key="6">
    <source>
        <dbReference type="ARBA" id="ARBA00022556"/>
    </source>
</evidence>
<dbReference type="GO" id="GO:0005886">
    <property type="term" value="C:plasma membrane"/>
    <property type="evidence" value="ECO:0007669"/>
    <property type="project" value="TreeGrafter"/>
</dbReference>
<dbReference type="KEGG" id="marb:CJ263_14005"/>
<dbReference type="InterPro" id="IPR027417">
    <property type="entry name" value="P-loop_NTPase"/>
</dbReference>
<dbReference type="EC" id="2.7.1.130" evidence="3 13"/>
<evidence type="ECO:0000256" key="1">
    <source>
        <dbReference type="ARBA" id="ARBA00002274"/>
    </source>
</evidence>
<keyword evidence="10 13" id="KW-0067">ATP-binding</keyword>
<evidence type="ECO:0000313" key="14">
    <source>
        <dbReference type="EMBL" id="ASV31238.1"/>
    </source>
</evidence>
<evidence type="ECO:0000256" key="4">
    <source>
        <dbReference type="ARBA" id="ARBA00016436"/>
    </source>
</evidence>
<feature type="binding site" evidence="13">
    <location>
        <begin position="47"/>
        <end position="54"/>
    </location>
    <ligand>
        <name>ATP</name>
        <dbReference type="ChEBI" id="CHEBI:30616"/>
    </ligand>
</feature>
<dbReference type="GO" id="GO:0009244">
    <property type="term" value="P:lipopolysaccharide core region biosynthetic process"/>
    <property type="evidence" value="ECO:0007669"/>
    <property type="project" value="TreeGrafter"/>
</dbReference>
<keyword evidence="8 13" id="KW-0547">Nucleotide-binding</keyword>
<dbReference type="GO" id="GO:0005524">
    <property type="term" value="F:ATP binding"/>
    <property type="evidence" value="ECO:0007669"/>
    <property type="project" value="UniProtKB-UniRule"/>
</dbReference>
<dbReference type="EMBL" id="CP022957">
    <property type="protein sequence ID" value="ASV31238.1"/>
    <property type="molecule type" value="Genomic_DNA"/>
</dbReference>
<dbReference type="PANTHER" id="PTHR42724">
    <property type="entry name" value="TETRAACYLDISACCHARIDE 4'-KINASE"/>
    <property type="match status" value="1"/>
</dbReference>
<evidence type="ECO:0000256" key="8">
    <source>
        <dbReference type="ARBA" id="ARBA00022741"/>
    </source>
</evidence>
<dbReference type="Pfam" id="PF02606">
    <property type="entry name" value="LpxK"/>
    <property type="match status" value="1"/>
</dbReference>